<dbReference type="InterPro" id="IPR036844">
    <property type="entry name" value="Hint_dom_sf"/>
</dbReference>
<feature type="domain" description="Hedgehog/Intein (Hint)" evidence="1">
    <location>
        <begin position="162"/>
        <end position="308"/>
    </location>
</feature>
<dbReference type="Pfam" id="PF13403">
    <property type="entry name" value="Hint_2"/>
    <property type="match status" value="1"/>
</dbReference>
<organism evidence="2 3">
    <name type="scientific">Paragemmobacter amnigenus</name>
    <dbReference type="NCBI Taxonomy" id="2852097"/>
    <lineage>
        <taxon>Bacteria</taxon>
        <taxon>Pseudomonadati</taxon>
        <taxon>Pseudomonadota</taxon>
        <taxon>Alphaproteobacteria</taxon>
        <taxon>Rhodobacterales</taxon>
        <taxon>Paracoccaceae</taxon>
        <taxon>Paragemmobacter</taxon>
    </lineage>
</organism>
<evidence type="ECO:0000313" key="2">
    <source>
        <dbReference type="EMBL" id="MBU9698101.1"/>
    </source>
</evidence>
<sequence length="359" mass="38668">MVTGFRGTFVISWAQTEIDGLAGAAIDLLVVGASWRWSGEAVRIDGAADLLRLEGAEGQAEMRRRAARVVKRLVGTALGKTPAGDLSAQMAADEDETPDQGFIVTDGIQSFSLTIIAVPDTGTRILMAFGELPPTDRDLWVVRASIDRARVASGGREGGGVICFTPGTRIATPDGPRLIQSLEPGDMVLTKDDGPQPILWSGSRRMSGARLYAMPHLRPIRLRSGAMGQDRPDPDLIVSPAHRILVKGPGALSLFGTSEVLVKAEDLVNDTTILLDHSLREVTYIHILLDRHSIVFANGIETESFHPSNTTLDMLDPSQRAGLVEVVPGVDINPQAYGDYARRNLSSSEVALLRHDRAI</sequence>
<reference evidence="2 3" key="1">
    <citation type="submission" date="2021-06" db="EMBL/GenBank/DDBJ databases">
        <title>Rhodobacteraceae bacterium strain HSP-20.</title>
        <authorList>
            <person name="Chen W.-M."/>
        </authorList>
    </citation>
    <scope>NUCLEOTIDE SEQUENCE [LARGE SCALE GENOMIC DNA]</scope>
    <source>
        <strain evidence="2 3">HSP-20</strain>
    </source>
</reference>
<dbReference type="InterPro" id="IPR006141">
    <property type="entry name" value="Intein_N"/>
</dbReference>
<dbReference type="SUPFAM" id="SSF51294">
    <property type="entry name" value="Hedgehog/intein (Hint) domain"/>
    <property type="match status" value="1"/>
</dbReference>
<dbReference type="Gene3D" id="2.170.16.10">
    <property type="entry name" value="Hedgehog/Intein (Hint) domain"/>
    <property type="match status" value="1"/>
</dbReference>
<dbReference type="PROSITE" id="PS50817">
    <property type="entry name" value="INTEIN_N_TER"/>
    <property type="match status" value="1"/>
</dbReference>
<evidence type="ECO:0000259" key="1">
    <source>
        <dbReference type="Pfam" id="PF13403"/>
    </source>
</evidence>
<protein>
    <submittedName>
        <fullName evidence="2">Hint domain-containing protein</fullName>
    </submittedName>
</protein>
<dbReference type="EMBL" id="JAAATX020000006">
    <property type="protein sequence ID" value="MBU9698101.1"/>
    <property type="molecule type" value="Genomic_DNA"/>
</dbReference>
<comment type="caution">
    <text evidence="2">The sequence shown here is derived from an EMBL/GenBank/DDBJ whole genome shotgun (WGS) entry which is preliminary data.</text>
</comment>
<keyword evidence="3" id="KW-1185">Reference proteome</keyword>
<dbReference type="Proteomes" id="UP000731907">
    <property type="component" value="Unassembled WGS sequence"/>
</dbReference>
<gene>
    <name evidence="2" type="ORF">GU927_009575</name>
</gene>
<name>A0ABS6J4C8_9RHOB</name>
<proteinExistence type="predicted"/>
<dbReference type="InterPro" id="IPR028992">
    <property type="entry name" value="Hedgehog/Intein_dom"/>
</dbReference>
<dbReference type="CDD" id="cd00081">
    <property type="entry name" value="Hint"/>
    <property type="match status" value="1"/>
</dbReference>
<evidence type="ECO:0000313" key="3">
    <source>
        <dbReference type="Proteomes" id="UP000731907"/>
    </source>
</evidence>
<accession>A0ABS6J4C8</accession>